<accession>R0H3J0</accession>
<dbReference type="InterPro" id="IPR001810">
    <property type="entry name" value="F-box_dom"/>
</dbReference>
<dbReference type="InterPro" id="IPR036047">
    <property type="entry name" value="F-box-like_dom_sf"/>
</dbReference>
<dbReference type="AlphaFoldDB" id="R0H3J0"/>
<gene>
    <name evidence="2" type="ORF">CARUB_v10006535mg</name>
</gene>
<dbReference type="STRING" id="81985.R0H3J0"/>
<dbReference type="Proteomes" id="UP000029121">
    <property type="component" value="Unassembled WGS sequence"/>
</dbReference>
<evidence type="ECO:0000259" key="1">
    <source>
        <dbReference type="PROSITE" id="PS50181"/>
    </source>
</evidence>
<dbReference type="PROSITE" id="PS50181">
    <property type="entry name" value="FBOX"/>
    <property type="match status" value="1"/>
</dbReference>
<evidence type="ECO:0000313" key="2">
    <source>
        <dbReference type="EMBL" id="EOA18083.1"/>
    </source>
</evidence>
<feature type="domain" description="F-box" evidence="1">
    <location>
        <begin position="16"/>
        <end position="63"/>
    </location>
</feature>
<dbReference type="SUPFAM" id="SSF52047">
    <property type="entry name" value="RNI-like"/>
    <property type="match status" value="1"/>
</dbReference>
<dbReference type="EMBL" id="KB870811">
    <property type="protein sequence ID" value="EOA18083.1"/>
    <property type="molecule type" value="Genomic_DNA"/>
</dbReference>
<dbReference type="Pfam" id="PF24758">
    <property type="entry name" value="LRR_At5g56370"/>
    <property type="match status" value="1"/>
</dbReference>
<dbReference type="SMART" id="SM00256">
    <property type="entry name" value="FBOX"/>
    <property type="match status" value="1"/>
</dbReference>
<dbReference type="SMART" id="SM00367">
    <property type="entry name" value="LRR_CC"/>
    <property type="match status" value="4"/>
</dbReference>
<sequence length="240" mass="27351">MASSSSVPSLMKDEEPRNWAKLPSELTSLILTRLSVIDILENAQKVCKPWYCVCKDPSMWRKIDMQTLEEFLKKYDLESMCRNAVDRSQGGLLEIDIWHFGTDDLLNYIADSNLRSLRLVLCSQITDKGVAKAVVKLPFLEELDISYCAFSGDSVRVLNNIAIAIGETMPELRHLQLLWNEFDNMGLNAILDGCPHLEHLDLSSCFNLRHDDAIEKRLSERIEVLRLPDVSTSSYSLCRQ</sequence>
<dbReference type="Gene3D" id="1.20.1280.50">
    <property type="match status" value="1"/>
</dbReference>
<keyword evidence="3" id="KW-1185">Reference proteome</keyword>
<dbReference type="InterPro" id="IPR055411">
    <property type="entry name" value="LRR_FXL15/At3g58940/PEG3-like"/>
</dbReference>
<dbReference type="PANTHER" id="PTHR38926:SF29">
    <property type="entry name" value="F-BOX PROTEIN SKIP19-RELATED"/>
    <property type="match status" value="1"/>
</dbReference>
<proteinExistence type="predicted"/>
<dbReference type="CDD" id="cd22164">
    <property type="entry name" value="F-box_AtSKIP19-like"/>
    <property type="match status" value="1"/>
</dbReference>
<dbReference type="eggNOG" id="KOG1947">
    <property type="taxonomic scope" value="Eukaryota"/>
</dbReference>
<dbReference type="SUPFAM" id="SSF81383">
    <property type="entry name" value="F-box domain"/>
    <property type="match status" value="1"/>
</dbReference>
<organism evidence="2 3">
    <name type="scientific">Capsella rubella</name>
    <dbReference type="NCBI Taxonomy" id="81985"/>
    <lineage>
        <taxon>Eukaryota</taxon>
        <taxon>Viridiplantae</taxon>
        <taxon>Streptophyta</taxon>
        <taxon>Embryophyta</taxon>
        <taxon>Tracheophyta</taxon>
        <taxon>Spermatophyta</taxon>
        <taxon>Magnoliopsida</taxon>
        <taxon>eudicotyledons</taxon>
        <taxon>Gunneridae</taxon>
        <taxon>Pentapetalae</taxon>
        <taxon>rosids</taxon>
        <taxon>malvids</taxon>
        <taxon>Brassicales</taxon>
        <taxon>Brassicaceae</taxon>
        <taxon>Camelineae</taxon>
        <taxon>Capsella</taxon>
    </lineage>
</organism>
<dbReference type="Gene3D" id="3.80.10.10">
    <property type="entry name" value="Ribonuclease Inhibitor"/>
    <property type="match status" value="1"/>
</dbReference>
<evidence type="ECO:0000313" key="3">
    <source>
        <dbReference type="Proteomes" id="UP000029121"/>
    </source>
</evidence>
<dbReference type="PANTHER" id="PTHR38926">
    <property type="entry name" value="F-BOX DOMAIN CONTAINING PROTEIN, EXPRESSED"/>
    <property type="match status" value="1"/>
</dbReference>
<dbReference type="Pfam" id="PF12937">
    <property type="entry name" value="F-box-like"/>
    <property type="match status" value="1"/>
</dbReference>
<protein>
    <recommendedName>
        <fullName evidence="1">F-box domain-containing protein</fullName>
    </recommendedName>
</protein>
<name>R0H3J0_9BRAS</name>
<dbReference type="InterPro" id="IPR006553">
    <property type="entry name" value="Leu-rich_rpt_Cys-con_subtyp"/>
</dbReference>
<reference evidence="3" key="1">
    <citation type="journal article" date="2013" name="Nat. Genet.">
        <title>The Capsella rubella genome and the genomic consequences of rapid mating system evolution.</title>
        <authorList>
            <person name="Slotte T."/>
            <person name="Hazzouri K.M."/>
            <person name="Agren J.A."/>
            <person name="Koenig D."/>
            <person name="Maumus F."/>
            <person name="Guo Y.L."/>
            <person name="Steige K."/>
            <person name="Platts A.E."/>
            <person name="Escobar J.S."/>
            <person name="Newman L.K."/>
            <person name="Wang W."/>
            <person name="Mandakova T."/>
            <person name="Vello E."/>
            <person name="Smith L.M."/>
            <person name="Henz S.R."/>
            <person name="Steffen J."/>
            <person name="Takuno S."/>
            <person name="Brandvain Y."/>
            <person name="Coop G."/>
            <person name="Andolfatto P."/>
            <person name="Hu T.T."/>
            <person name="Blanchette M."/>
            <person name="Clark R.M."/>
            <person name="Quesneville H."/>
            <person name="Nordborg M."/>
            <person name="Gaut B.S."/>
            <person name="Lysak M.A."/>
            <person name="Jenkins J."/>
            <person name="Grimwood J."/>
            <person name="Chapman J."/>
            <person name="Prochnik S."/>
            <person name="Shu S."/>
            <person name="Rokhsar D."/>
            <person name="Schmutz J."/>
            <person name="Weigel D."/>
            <person name="Wright S.I."/>
        </authorList>
    </citation>
    <scope>NUCLEOTIDE SEQUENCE [LARGE SCALE GENOMIC DNA]</scope>
    <source>
        <strain evidence="3">cv. Monte Gargano</strain>
    </source>
</reference>
<dbReference type="InterPro" id="IPR032675">
    <property type="entry name" value="LRR_dom_sf"/>
</dbReference>